<dbReference type="GO" id="GO:0008320">
    <property type="term" value="F:protein transmembrane transporter activity"/>
    <property type="evidence" value="ECO:0007669"/>
    <property type="project" value="UniProtKB-UniRule"/>
</dbReference>
<dbReference type="NCBIfam" id="TIGR01411">
    <property type="entry name" value="tatAE"/>
    <property type="match status" value="1"/>
</dbReference>
<sequence>MRPSHWIIVILVVIIIFGAAKLPDIARSIGQSAKILKKEMRELQEEPPAPQTYDPNAVPPQPPTYNPNVPQAGAYDPNAGPAAPGSAPPGQVPPAGPPAPDQPQGT</sequence>
<evidence type="ECO:0000256" key="6">
    <source>
        <dbReference type="ARBA" id="ARBA00022989"/>
    </source>
</evidence>
<accession>A0AAU7V5G6</accession>
<keyword evidence="6 9" id="KW-1133">Transmembrane helix</keyword>
<dbReference type="RefSeq" id="WP_350257712.1">
    <property type="nucleotide sequence ID" value="NZ_CP138335.1"/>
</dbReference>
<comment type="subcellular location">
    <subcellularLocation>
        <location evidence="1 9">Cell membrane</location>
        <topology evidence="1 9">Single-pass membrane protein</topology>
    </subcellularLocation>
</comment>
<feature type="compositionally biased region" description="Pro residues" evidence="10">
    <location>
        <begin position="86"/>
        <end position="106"/>
    </location>
</feature>
<evidence type="ECO:0000256" key="8">
    <source>
        <dbReference type="ARBA" id="ARBA00023136"/>
    </source>
</evidence>
<dbReference type="GO" id="GO:0033281">
    <property type="term" value="C:TAT protein transport complex"/>
    <property type="evidence" value="ECO:0007669"/>
    <property type="project" value="UniProtKB-UniRule"/>
</dbReference>
<comment type="function">
    <text evidence="9">Part of the twin-arginine translocation (Tat) system that transports large folded proteins containing a characteristic twin-arginine motif in their signal peptide across membranes. TatA could form the protein-conducting channel of the Tat system.</text>
</comment>
<dbReference type="PANTHER" id="PTHR42982:SF8">
    <property type="entry name" value="SEC-INDEPENDENT PROTEIN TRANSLOCASE PROTEIN TATA"/>
    <property type="match status" value="1"/>
</dbReference>
<keyword evidence="5 9" id="KW-0653">Protein transport</keyword>
<evidence type="ECO:0000256" key="7">
    <source>
        <dbReference type="ARBA" id="ARBA00023010"/>
    </source>
</evidence>
<reference evidence="11" key="1">
    <citation type="submission" date="2023-11" db="EMBL/GenBank/DDBJ databases">
        <title>Scrofimicrobium hongkongense sp. nov., isolated from a patient with peritonitis.</title>
        <authorList>
            <person name="Lao H.Y."/>
            <person name="Wong A.Y.P."/>
            <person name="Ng T.L."/>
            <person name="Wong R.Y.L."/>
            <person name="Yau M.C.Y."/>
            <person name="Lam J.Y.W."/>
            <person name="Siu G.K.H."/>
        </authorList>
    </citation>
    <scope>NUCLEOTIDE SEQUENCE</scope>
    <source>
        <strain evidence="11">R131</strain>
    </source>
</reference>
<dbReference type="InterPro" id="IPR003369">
    <property type="entry name" value="TatA/B/E"/>
</dbReference>
<evidence type="ECO:0000256" key="3">
    <source>
        <dbReference type="ARBA" id="ARBA00022475"/>
    </source>
</evidence>
<dbReference type="EMBL" id="CP138335">
    <property type="protein sequence ID" value="XBW07506.1"/>
    <property type="molecule type" value="Genomic_DNA"/>
</dbReference>
<dbReference type="Gene3D" id="1.20.5.3310">
    <property type="match status" value="1"/>
</dbReference>
<evidence type="ECO:0000256" key="4">
    <source>
        <dbReference type="ARBA" id="ARBA00022692"/>
    </source>
</evidence>
<evidence type="ECO:0000256" key="5">
    <source>
        <dbReference type="ARBA" id="ARBA00022927"/>
    </source>
</evidence>
<dbReference type="KEGG" id="sapp:SAC06_07615"/>
<evidence type="ECO:0000256" key="9">
    <source>
        <dbReference type="HAMAP-Rule" id="MF_00236"/>
    </source>
</evidence>
<keyword evidence="7 9" id="KW-0811">Translocation</keyword>
<keyword evidence="3 9" id="KW-1003">Cell membrane</keyword>
<evidence type="ECO:0000313" key="11">
    <source>
        <dbReference type="EMBL" id="XBW07506.1"/>
    </source>
</evidence>
<organism evidence="11">
    <name type="scientific">Scrofimicrobium appendicitidis</name>
    <dbReference type="NCBI Taxonomy" id="3079930"/>
    <lineage>
        <taxon>Bacteria</taxon>
        <taxon>Bacillati</taxon>
        <taxon>Actinomycetota</taxon>
        <taxon>Actinomycetes</taxon>
        <taxon>Actinomycetales</taxon>
        <taxon>Actinomycetaceae</taxon>
        <taxon>Scrofimicrobium</taxon>
    </lineage>
</organism>
<protein>
    <recommendedName>
        <fullName evidence="9">Sec-independent protein translocase protein TatA</fullName>
    </recommendedName>
</protein>
<dbReference type="InterPro" id="IPR006312">
    <property type="entry name" value="TatA/E"/>
</dbReference>
<name>A0AAU7V5G6_9ACTO</name>
<proteinExistence type="inferred from homology"/>
<dbReference type="HAMAP" id="MF_00236">
    <property type="entry name" value="TatA_E"/>
    <property type="match status" value="1"/>
</dbReference>
<feature type="compositionally biased region" description="Low complexity" evidence="10">
    <location>
        <begin position="66"/>
        <end position="85"/>
    </location>
</feature>
<dbReference type="AlphaFoldDB" id="A0AAU7V5G6"/>
<keyword evidence="2 9" id="KW-0813">Transport</keyword>
<gene>
    <name evidence="9 11" type="primary">tatA</name>
    <name evidence="11" type="ORF">SAC06_07615</name>
</gene>
<comment type="similarity">
    <text evidence="9">Belongs to the TatA/E family.</text>
</comment>
<dbReference type="NCBIfam" id="NF001854">
    <property type="entry name" value="PRK00575.1"/>
    <property type="match status" value="1"/>
</dbReference>
<feature type="region of interest" description="Disordered" evidence="10">
    <location>
        <begin position="40"/>
        <end position="106"/>
    </location>
</feature>
<keyword evidence="8 9" id="KW-0472">Membrane</keyword>
<dbReference type="PANTHER" id="PTHR42982">
    <property type="entry name" value="SEC-INDEPENDENT PROTEIN TRANSLOCASE PROTEIN TATA"/>
    <property type="match status" value="1"/>
</dbReference>
<dbReference type="Pfam" id="PF02416">
    <property type="entry name" value="TatA_B_E"/>
    <property type="match status" value="1"/>
</dbReference>
<evidence type="ECO:0000256" key="10">
    <source>
        <dbReference type="SAM" id="MobiDB-lite"/>
    </source>
</evidence>
<evidence type="ECO:0000256" key="1">
    <source>
        <dbReference type="ARBA" id="ARBA00004162"/>
    </source>
</evidence>
<keyword evidence="4 9" id="KW-0812">Transmembrane</keyword>
<comment type="subunit">
    <text evidence="9">The Tat system comprises two distinct complexes: a TatABC complex, containing multiple copies of TatA, TatB and TatC subunits, and a separate TatA complex, containing only TatA subunits. Substrates initially bind to the TatABC complex, which probably triggers association of the separate TatA complex to form the active translocon.</text>
</comment>
<feature type="transmembrane region" description="Helical" evidence="9">
    <location>
        <begin position="6"/>
        <end position="22"/>
    </location>
</feature>
<dbReference type="GO" id="GO:0043953">
    <property type="term" value="P:protein transport by the Tat complex"/>
    <property type="evidence" value="ECO:0007669"/>
    <property type="project" value="UniProtKB-UniRule"/>
</dbReference>
<evidence type="ECO:0000256" key="2">
    <source>
        <dbReference type="ARBA" id="ARBA00022448"/>
    </source>
</evidence>